<keyword evidence="2 7" id="KW-0812">Transmembrane</keyword>
<dbReference type="Gene3D" id="2.60.120.260">
    <property type="entry name" value="Galactose-binding domain-like"/>
    <property type="match status" value="1"/>
</dbReference>
<dbReference type="Proteomes" id="UP000183832">
    <property type="component" value="Unassembled WGS sequence"/>
</dbReference>
<feature type="region of interest" description="Disordered" evidence="6">
    <location>
        <begin position="1"/>
        <end position="77"/>
    </location>
</feature>
<dbReference type="InterPro" id="IPR045119">
    <property type="entry name" value="SUN1-5"/>
</dbReference>
<evidence type="ECO:0000256" key="3">
    <source>
        <dbReference type="ARBA" id="ARBA00022989"/>
    </source>
</evidence>
<dbReference type="PANTHER" id="PTHR12911:SF8">
    <property type="entry name" value="KLAROID PROTEIN-RELATED"/>
    <property type="match status" value="1"/>
</dbReference>
<evidence type="ECO:0000256" key="6">
    <source>
        <dbReference type="SAM" id="MobiDB-lite"/>
    </source>
</evidence>
<evidence type="ECO:0000256" key="4">
    <source>
        <dbReference type="ARBA" id="ARBA00023054"/>
    </source>
</evidence>
<feature type="transmembrane region" description="Helical" evidence="7">
    <location>
        <begin position="385"/>
        <end position="404"/>
    </location>
</feature>
<sequence length="1004" mass="114825">MSEVFSIETRSRSRSKTPNLLSSENGKHDKKGLKKIPTISLIEEEDDALKKVSTSQAPQSSRVKRQRRSENAASTASSNIISEALNENFEQTSSIKSSVTTFTTVSQSVTRTVNGNEESSESITKSSSSNHDPSTSQNNSLFNNIFNTIKTSTPILSSRRSRQIVKTRGATESKISEADHLAYKEYKDAGEYWNKYPKTDYTYSELSPHRRELGNGVVGMPNMSRHSLEKYQTRVENMIQNNPNEESFLRRKFLSKISNSMQKNSADLQYDSSDEIDLGVVHNRHQVLRKSNNVVTRFFLMIITMITSVYSKFTQSLRRTFSLDTNESFSSVHKKQESGIFSKIFNSIKQLILLPFSKFYLLISTILCVDTWILYSHSESRKRKYFLLLLLFLLPFLLLAYWLLSDEASQLMKTTEFVVPNFHHLNEIYNNFGSIRDRMWNFDFNLAWLWLPLTSIASGMKGFLFTKNVKEDVKMAIDEDKLQMLMAYIDRYIDTAIGKKFKSNNEKILKETNEKVLLIIADNVKHSINQYHYQLSPEDIEVIVGKIKQQFESELNERENSILSKIIPKNEEIIVKKVKETLNLKPDKLQFNNENVNLDFILQKVLNSDKLLSFINDHLQPSLMKLDHHESDIQDLKSDFNKFKSDVVARFSSLDIDIKNNHVSNDNLVNDFMKFKLENDQNLQKLLLEIDQKMISFGDSHFSSIDASVRKNLLNILGFNLNDQQNEMDEASIRNWINSMFVAKSDLEKELKQIEVNGERAFKLQLNENAGILMNKINEEIKKQITISFDEQNTASKANIGVSGTLTEADVLKIVKDVLAVYDADKTGLADFALESAGGQVLSTRCTENYQIKSAEISIFGIPLWYPSNTPRTVISPSVQPGECWAFQGFPGFLVVKLNNMINISGFTMEHISQSLAPNGIIDSAPNNFSVWGLTTEMDKDPVNFGNYHYSADENAASLQYFPVQNREINQPYQIIELRVESNHGNPSYTCLYRFRVHGNVVNR</sequence>
<evidence type="ECO:0000256" key="7">
    <source>
        <dbReference type="SAM" id="Phobius"/>
    </source>
</evidence>
<dbReference type="PANTHER" id="PTHR12911">
    <property type="entry name" value="SAD1/UNC-84-LIKE PROTEIN-RELATED"/>
    <property type="match status" value="1"/>
</dbReference>
<feature type="region of interest" description="Disordered" evidence="6">
    <location>
        <begin position="100"/>
        <end position="141"/>
    </location>
</feature>
<name>A0A1J1IZ25_9DIPT</name>
<dbReference type="Pfam" id="PF07738">
    <property type="entry name" value="Sad1_UNC"/>
    <property type="match status" value="1"/>
</dbReference>
<dbReference type="FunFam" id="2.60.120.260:FF:000009">
    <property type="entry name" value="SUN domain-containing protein 1 isoform X1"/>
    <property type="match status" value="1"/>
</dbReference>
<proteinExistence type="predicted"/>
<dbReference type="GO" id="GO:0034993">
    <property type="term" value="C:meiotic nuclear membrane microtubule tethering complex"/>
    <property type="evidence" value="ECO:0007669"/>
    <property type="project" value="TreeGrafter"/>
</dbReference>
<feature type="transmembrane region" description="Helical" evidence="7">
    <location>
        <begin position="447"/>
        <end position="465"/>
    </location>
</feature>
<feature type="compositionally biased region" description="Polar residues" evidence="6">
    <location>
        <begin position="52"/>
        <end position="61"/>
    </location>
</feature>
<gene>
    <name evidence="9" type="ORF">CLUMA_CG018268</name>
</gene>
<dbReference type="AlphaFoldDB" id="A0A1J1IZ25"/>
<evidence type="ECO:0000313" key="9">
    <source>
        <dbReference type="EMBL" id="CRL05344.1"/>
    </source>
</evidence>
<keyword evidence="5 7" id="KW-0472">Membrane</keyword>
<evidence type="ECO:0000259" key="8">
    <source>
        <dbReference type="PROSITE" id="PS51469"/>
    </source>
</evidence>
<keyword evidence="10" id="KW-1185">Reference proteome</keyword>
<feature type="domain" description="SUN" evidence="8">
    <location>
        <begin position="838"/>
        <end position="1002"/>
    </location>
</feature>
<protein>
    <submittedName>
        <fullName evidence="9">CLUMA_CG018268, isoform A</fullName>
    </submittedName>
</protein>
<dbReference type="InterPro" id="IPR012919">
    <property type="entry name" value="SUN_dom"/>
</dbReference>
<accession>A0A1J1IZ25</accession>
<dbReference type="PROSITE" id="PS51469">
    <property type="entry name" value="SUN"/>
    <property type="match status" value="1"/>
</dbReference>
<dbReference type="STRING" id="568069.A0A1J1IZ25"/>
<dbReference type="GO" id="GO:0043495">
    <property type="term" value="F:protein-membrane adaptor activity"/>
    <property type="evidence" value="ECO:0007669"/>
    <property type="project" value="TreeGrafter"/>
</dbReference>
<evidence type="ECO:0000256" key="2">
    <source>
        <dbReference type="ARBA" id="ARBA00022692"/>
    </source>
</evidence>
<comment type="subcellular location">
    <subcellularLocation>
        <location evidence="1">Membrane</location>
    </subcellularLocation>
</comment>
<evidence type="ECO:0000256" key="1">
    <source>
        <dbReference type="ARBA" id="ARBA00004370"/>
    </source>
</evidence>
<dbReference type="EMBL" id="CVRI01000064">
    <property type="protein sequence ID" value="CRL05344.1"/>
    <property type="molecule type" value="Genomic_DNA"/>
</dbReference>
<evidence type="ECO:0000313" key="10">
    <source>
        <dbReference type="Proteomes" id="UP000183832"/>
    </source>
</evidence>
<keyword evidence="3 7" id="KW-1133">Transmembrane helix</keyword>
<reference evidence="9 10" key="1">
    <citation type="submission" date="2015-04" db="EMBL/GenBank/DDBJ databases">
        <authorList>
            <person name="Syromyatnikov M.Y."/>
            <person name="Popov V.N."/>
        </authorList>
    </citation>
    <scope>NUCLEOTIDE SEQUENCE [LARGE SCALE GENOMIC DNA]</scope>
</reference>
<feature type="compositionally biased region" description="Low complexity" evidence="6">
    <location>
        <begin position="100"/>
        <end position="113"/>
    </location>
</feature>
<evidence type="ECO:0000256" key="5">
    <source>
        <dbReference type="ARBA" id="ARBA00023136"/>
    </source>
</evidence>
<feature type="compositionally biased region" description="Polar residues" evidence="6">
    <location>
        <begin position="130"/>
        <end position="141"/>
    </location>
</feature>
<feature type="transmembrane region" description="Helical" evidence="7">
    <location>
        <begin position="351"/>
        <end position="373"/>
    </location>
</feature>
<feature type="transmembrane region" description="Helical" evidence="7">
    <location>
        <begin position="294"/>
        <end position="313"/>
    </location>
</feature>
<dbReference type="OrthoDB" id="342281at2759"/>
<organism evidence="9 10">
    <name type="scientific">Clunio marinus</name>
    <dbReference type="NCBI Taxonomy" id="568069"/>
    <lineage>
        <taxon>Eukaryota</taxon>
        <taxon>Metazoa</taxon>
        <taxon>Ecdysozoa</taxon>
        <taxon>Arthropoda</taxon>
        <taxon>Hexapoda</taxon>
        <taxon>Insecta</taxon>
        <taxon>Pterygota</taxon>
        <taxon>Neoptera</taxon>
        <taxon>Endopterygota</taxon>
        <taxon>Diptera</taxon>
        <taxon>Nematocera</taxon>
        <taxon>Chironomoidea</taxon>
        <taxon>Chironomidae</taxon>
        <taxon>Clunio</taxon>
    </lineage>
</organism>
<keyword evidence="4" id="KW-0175">Coiled coil</keyword>